<comment type="caution">
    <text evidence="3">The sequence shown here is derived from an EMBL/GenBank/DDBJ whole genome shotgun (WGS) entry which is preliminary data.</text>
</comment>
<evidence type="ECO:0000256" key="1">
    <source>
        <dbReference type="SAM" id="Phobius"/>
    </source>
</evidence>
<evidence type="ECO:0000259" key="2">
    <source>
        <dbReference type="Pfam" id="PF23357"/>
    </source>
</evidence>
<keyword evidence="1" id="KW-1133">Transmembrane helix</keyword>
<feature type="domain" description="DUF7088" evidence="2">
    <location>
        <begin position="49"/>
        <end position="125"/>
    </location>
</feature>
<reference evidence="3" key="2">
    <citation type="submission" date="2021-04" db="EMBL/GenBank/DDBJ databases">
        <authorList>
            <person name="Liu J."/>
        </authorList>
    </citation>
    <scope>NUCLEOTIDE SEQUENCE</scope>
    <source>
        <strain evidence="3">BAD-6</strain>
    </source>
</reference>
<keyword evidence="1" id="KW-0472">Membrane</keyword>
<organism evidence="3 4">
    <name type="scientific">Sinanaerobacter chloroacetimidivorans</name>
    <dbReference type="NCBI Taxonomy" id="2818044"/>
    <lineage>
        <taxon>Bacteria</taxon>
        <taxon>Bacillati</taxon>
        <taxon>Bacillota</taxon>
        <taxon>Clostridia</taxon>
        <taxon>Peptostreptococcales</taxon>
        <taxon>Anaerovoracaceae</taxon>
        <taxon>Sinanaerobacter</taxon>
    </lineage>
</organism>
<proteinExistence type="predicted"/>
<dbReference type="Pfam" id="PF23357">
    <property type="entry name" value="DUF7088"/>
    <property type="match status" value="1"/>
</dbReference>
<evidence type="ECO:0000313" key="3">
    <source>
        <dbReference type="EMBL" id="MBR0598371.1"/>
    </source>
</evidence>
<evidence type="ECO:0000313" key="4">
    <source>
        <dbReference type="Proteomes" id="UP000675664"/>
    </source>
</evidence>
<name>A0A8J7W0X3_9FIRM</name>
<dbReference type="AlphaFoldDB" id="A0A8J7W0X3"/>
<reference evidence="3" key="1">
    <citation type="submission" date="2021-04" db="EMBL/GenBank/DDBJ databases">
        <title>Sinoanaerobacter chloroacetimidivorans sp. nov., an obligate anaerobic bacterium isolated from anaerobic sludge.</title>
        <authorList>
            <person name="Bao Y."/>
        </authorList>
    </citation>
    <scope>NUCLEOTIDE SEQUENCE</scope>
    <source>
        <strain evidence="3">BAD-6</strain>
    </source>
</reference>
<protein>
    <submittedName>
        <fullName evidence="3">Gldg family protein</fullName>
    </submittedName>
</protein>
<gene>
    <name evidence="3" type="ORF">KCX82_10830</name>
</gene>
<dbReference type="InterPro" id="IPR055396">
    <property type="entry name" value="DUF7088"/>
</dbReference>
<sequence>MKQNSIHKTGQTKFYFWAFLLLLVIIVFLLNAIMGVLHERYPISVDLTKDGLYEISPESKAFIADLQNPVEIHVLAKENDFVGDSTYMAQANEIIRQYEKYGKNISLNYVNYVADPTFSSQYPDVIMSHGDILISSNGKHRVITTKELFNYTYDSNGRSAIASSKADQVLASAILNVISDDPTLVTILTGSGEYTMSSFATLLKNNNFEVVTANLITEDLDPECKFAVLIAPHTDLSQDVIKKLDEFLYNNGNYGKTLLYTADAEQKPLPNLEAFLREWGIQIEDGAVFETDEKRVYNYHPFYAAADYAEEEYRDMLRDRNSPMLMPISRPLETLYEYRNNNSVKVLLEFGKTAAVRPSDAPESFTQKDASVRGPFPALVLASYAIKDKSTGKVEKQSNIIVSGSSGMLDGYSIENDSLSNSEYLLNLFNTLSEKKDSVKIQSKTITGRELNISTSQANWLGLVFALLIPLAIFAVGIAVWLYRRHK</sequence>
<dbReference type="Proteomes" id="UP000675664">
    <property type="component" value="Unassembled WGS sequence"/>
</dbReference>
<feature type="transmembrane region" description="Helical" evidence="1">
    <location>
        <begin position="460"/>
        <end position="483"/>
    </location>
</feature>
<dbReference type="RefSeq" id="WP_227018498.1">
    <property type="nucleotide sequence ID" value="NZ_JAGSND010000006.1"/>
</dbReference>
<keyword evidence="4" id="KW-1185">Reference proteome</keyword>
<keyword evidence="1" id="KW-0812">Transmembrane</keyword>
<accession>A0A8J7W0X3</accession>
<feature type="transmembrane region" description="Helical" evidence="1">
    <location>
        <begin position="14"/>
        <end position="37"/>
    </location>
</feature>
<dbReference type="EMBL" id="JAGSND010000006">
    <property type="protein sequence ID" value="MBR0598371.1"/>
    <property type="molecule type" value="Genomic_DNA"/>
</dbReference>